<reference evidence="3 4" key="1">
    <citation type="journal article" date="2018" name="Front. Microbiol.">
        <title>Hydrolytic Capabilities as a Key to Environmental Success: Chitinolytic and Cellulolytic Acidobacteria From Acidic Sub-arctic Soils and Boreal Peatlands.</title>
        <authorList>
            <person name="Belova S.E."/>
            <person name="Ravin N.V."/>
            <person name="Pankratov T.A."/>
            <person name="Rakitin A.L."/>
            <person name="Ivanova A.A."/>
            <person name="Beletsky A.V."/>
            <person name="Mardanov A.V."/>
            <person name="Sinninghe Damste J.S."/>
            <person name="Dedysh S.N."/>
        </authorList>
    </citation>
    <scope>NUCLEOTIDE SEQUENCE [LARGE SCALE GENOMIC DNA]</scope>
    <source>
        <strain evidence="3 4">SBC82</strain>
    </source>
</reference>
<dbReference type="GO" id="GO:0006596">
    <property type="term" value="P:polyamine biosynthetic process"/>
    <property type="evidence" value="ECO:0007669"/>
    <property type="project" value="UniProtKB-KW"/>
</dbReference>
<feature type="transmembrane region" description="Helical" evidence="2">
    <location>
        <begin position="292"/>
        <end position="311"/>
    </location>
</feature>
<dbReference type="RefSeq" id="WP_150132920.1">
    <property type="nucleotide sequence ID" value="NZ_CP030840.1"/>
</dbReference>
<sequence>MTSALLCSRLADVESPTLFTMKLLTALYATVICLSAFLLFLLEPIAARQLLPLFGGSAAVWITCLVFFQCTLLAGYWYAHLLISHTAPRAQAVIHMALLTLALLSLELRVHPSATAVTWHPILSILGLLAVSIGLPFLTLAATSPLLQAWYSRAGGSEAPPWWLFALSNAGSLFALFLYPALIETHLALHWQVIVWAIGFCVFSAFCGALALQSRRIGSAAAAVDRPSPDQDSPRSWALWILLPGCASMLLCAVTNHLGENIAAIPLLWIVPLAAYLLSFIVAFASPRAWPRFVSVRMLALTLATFAYLLYSSRMSLPPQISIPVYTLALFFACLFCHGELYRLRPSANRLTGFYLSLSGGSAAGAILVGLVAPNFFHASYDLAITVILLAAVALIVTWKSGMTPRILWTAATIAMIYIAVMQARSLGQEAIVQLRSFYGTLRVTETHLPPEAETTRTLYHGRIQHGTQLFGNGLRTQPSSYYAQSSGVGLALDLCCEGHPKRIAVVGLGTGTVAAYGKPGDDITFYEIDPLVERLARALFTYLHDSQAAVHVVLGDARLSLARESAIGKVQPLNDVIVLDAFSGDAIPIHLLTAQAIALYRRRLRPDGVLVFNISSQYLDLAPELELQAQHAGLETALVHSEADESRGLFTADWLLMSANHALLHRSEIANVAQPVSMTPGLRLWTDDYSSLLPLMKWRTRERRSSQR</sequence>
<keyword evidence="2" id="KW-0812">Transmembrane</keyword>
<dbReference type="CDD" id="cd02440">
    <property type="entry name" value="AdoMet_MTases"/>
    <property type="match status" value="1"/>
</dbReference>
<feature type="transmembrane region" description="Helical" evidence="2">
    <location>
        <begin position="122"/>
        <end position="142"/>
    </location>
</feature>
<dbReference type="KEGG" id="abas:ACPOL_1333"/>
<feature type="transmembrane region" description="Helical" evidence="2">
    <location>
        <begin position="323"/>
        <end position="342"/>
    </location>
</feature>
<feature type="transmembrane region" description="Helical" evidence="2">
    <location>
        <begin position="23"/>
        <end position="42"/>
    </location>
</feature>
<dbReference type="OrthoDB" id="9761985at2"/>
<feature type="transmembrane region" description="Helical" evidence="2">
    <location>
        <begin position="237"/>
        <end position="255"/>
    </location>
</feature>
<dbReference type="PANTHER" id="PTHR43317:SF1">
    <property type="entry name" value="THERMOSPERMINE SYNTHASE ACAULIS5"/>
    <property type="match status" value="1"/>
</dbReference>
<proteinExistence type="predicted"/>
<evidence type="ECO:0000256" key="1">
    <source>
        <dbReference type="ARBA" id="ARBA00023115"/>
    </source>
</evidence>
<feature type="transmembrane region" description="Helical" evidence="2">
    <location>
        <begin position="267"/>
        <end position="286"/>
    </location>
</feature>
<evidence type="ECO:0000313" key="4">
    <source>
        <dbReference type="Proteomes" id="UP000253606"/>
    </source>
</evidence>
<dbReference type="EMBL" id="CP030840">
    <property type="protein sequence ID" value="AXC10681.1"/>
    <property type="molecule type" value="Genomic_DNA"/>
</dbReference>
<feature type="transmembrane region" description="Helical" evidence="2">
    <location>
        <begin position="354"/>
        <end position="376"/>
    </location>
</feature>
<dbReference type="PANTHER" id="PTHR43317">
    <property type="entry name" value="THERMOSPERMINE SYNTHASE ACAULIS5"/>
    <property type="match status" value="1"/>
</dbReference>
<dbReference type="AlphaFoldDB" id="A0A2Z5FUZ0"/>
<keyword evidence="4" id="KW-1185">Reference proteome</keyword>
<keyword evidence="2" id="KW-0472">Membrane</keyword>
<dbReference type="Proteomes" id="UP000253606">
    <property type="component" value="Chromosome"/>
</dbReference>
<name>A0A2Z5FUZ0_9BACT</name>
<accession>A0A2Z5FUZ0</accession>
<feature type="transmembrane region" description="Helical" evidence="2">
    <location>
        <begin position="407"/>
        <end position="427"/>
    </location>
</feature>
<dbReference type="NCBIfam" id="NF037959">
    <property type="entry name" value="MFS_SpdSyn"/>
    <property type="match status" value="1"/>
</dbReference>
<dbReference type="Gene3D" id="3.40.50.150">
    <property type="entry name" value="Vaccinia Virus protein VP39"/>
    <property type="match status" value="1"/>
</dbReference>
<feature type="transmembrane region" description="Helical" evidence="2">
    <location>
        <begin position="54"/>
        <end position="78"/>
    </location>
</feature>
<evidence type="ECO:0000256" key="2">
    <source>
        <dbReference type="SAM" id="Phobius"/>
    </source>
</evidence>
<organism evidence="3 4">
    <name type="scientific">Acidisarcina polymorpha</name>
    <dbReference type="NCBI Taxonomy" id="2211140"/>
    <lineage>
        <taxon>Bacteria</taxon>
        <taxon>Pseudomonadati</taxon>
        <taxon>Acidobacteriota</taxon>
        <taxon>Terriglobia</taxon>
        <taxon>Terriglobales</taxon>
        <taxon>Acidobacteriaceae</taxon>
        <taxon>Acidisarcina</taxon>
    </lineage>
</organism>
<gene>
    <name evidence="3" type="ORF">ACPOL_1333</name>
</gene>
<feature type="transmembrane region" description="Helical" evidence="2">
    <location>
        <begin position="383"/>
        <end position="401"/>
    </location>
</feature>
<feature type="transmembrane region" description="Helical" evidence="2">
    <location>
        <begin position="90"/>
        <end position="110"/>
    </location>
</feature>
<feature type="transmembrane region" description="Helical" evidence="2">
    <location>
        <begin position="162"/>
        <end position="181"/>
    </location>
</feature>
<keyword evidence="2" id="KW-1133">Transmembrane helix</keyword>
<feature type="transmembrane region" description="Helical" evidence="2">
    <location>
        <begin position="193"/>
        <end position="212"/>
    </location>
</feature>
<keyword evidence="1" id="KW-0620">Polyamine biosynthesis</keyword>
<dbReference type="InterPro" id="IPR029063">
    <property type="entry name" value="SAM-dependent_MTases_sf"/>
</dbReference>
<protein>
    <submittedName>
        <fullName evidence="3">Integral membrane protein-like protein</fullName>
    </submittedName>
</protein>
<dbReference type="SUPFAM" id="SSF53335">
    <property type="entry name" value="S-adenosyl-L-methionine-dependent methyltransferases"/>
    <property type="match status" value="1"/>
</dbReference>
<evidence type="ECO:0000313" key="3">
    <source>
        <dbReference type="EMBL" id="AXC10681.1"/>
    </source>
</evidence>